<dbReference type="AlphaFoldDB" id="A0A552L8E3"/>
<reference evidence="2 3" key="1">
    <citation type="submission" date="2019-01" db="EMBL/GenBank/DDBJ databases">
        <title>Coherence of Microcystis species and biogeography revealed through population genomics.</title>
        <authorList>
            <person name="Perez-Carrascal O.M."/>
            <person name="Terrat Y."/>
            <person name="Giani A."/>
            <person name="Fortin N."/>
            <person name="Tromas N."/>
            <person name="Shapiro B.J."/>
        </authorList>
    </citation>
    <scope>NUCLEOTIDE SEQUENCE [LARGE SCALE GENOMIC DNA]</scope>
    <source>
        <strain evidence="2">Mf_WU_F_19750830_S460</strain>
    </source>
</reference>
<proteinExistence type="predicted"/>
<accession>A0A552L8E3</accession>
<comment type="caution">
    <text evidence="2">The sequence shown here is derived from an EMBL/GenBank/DDBJ whole genome shotgun (WGS) entry which is preliminary data.</text>
</comment>
<evidence type="ECO:0000313" key="2">
    <source>
        <dbReference type="EMBL" id="TRV16497.1"/>
    </source>
</evidence>
<protein>
    <submittedName>
        <fullName evidence="2">Cupin domain-containing protein</fullName>
    </submittedName>
</protein>
<name>A0A552L8E3_9CHRO</name>
<evidence type="ECO:0000259" key="1">
    <source>
        <dbReference type="Pfam" id="PF07883"/>
    </source>
</evidence>
<feature type="domain" description="Cupin type-2" evidence="1">
    <location>
        <begin position="47"/>
        <end position="103"/>
    </location>
</feature>
<dbReference type="Proteomes" id="UP000320730">
    <property type="component" value="Unassembled WGS sequence"/>
</dbReference>
<organism evidence="2 3">
    <name type="scientific">Microcystis flos-aquae Mf_WU_F_19750830_S460</name>
    <dbReference type="NCBI Taxonomy" id="2486237"/>
    <lineage>
        <taxon>Bacteria</taxon>
        <taxon>Bacillati</taxon>
        <taxon>Cyanobacteriota</taxon>
        <taxon>Cyanophyceae</taxon>
        <taxon>Oscillatoriophycideae</taxon>
        <taxon>Chroococcales</taxon>
        <taxon>Microcystaceae</taxon>
        <taxon>Microcystis</taxon>
    </lineage>
</organism>
<dbReference type="InterPro" id="IPR013096">
    <property type="entry name" value="Cupin_2"/>
</dbReference>
<dbReference type="InterPro" id="IPR011051">
    <property type="entry name" value="RmlC_Cupin_sf"/>
</dbReference>
<dbReference type="EMBL" id="SFAN01000182">
    <property type="protein sequence ID" value="TRV16497.1"/>
    <property type="molecule type" value="Genomic_DNA"/>
</dbReference>
<dbReference type="CDD" id="cd06981">
    <property type="entry name" value="cupin_reut_a1446"/>
    <property type="match status" value="1"/>
</dbReference>
<dbReference type="Gene3D" id="2.60.120.10">
    <property type="entry name" value="Jelly Rolls"/>
    <property type="match status" value="1"/>
</dbReference>
<dbReference type="InterPro" id="IPR014710">
    <property type="entry name" value="RmlC-like_jellyroll"/>
</dbReference>
<dbReference type="SUPFAM" id="SSF51182">
    <property type="entry name" value="RmlC-like cupins"/>
    <property type="match status" value="1"/>
</dbReference>
<evidence type="ECO:0000313" key="3">
    <source>
        <dbReference type="Proteomes" id="UP000320730"/>
    </source>
</evidence>
<dbReference type="Pfam" id="PF07883">
    <property type="entry name" value="Cupin_2"/>
    <property type="match status" value="1"/>
</dbReference>
<sequence length="107" mass="12424">MIAASIFDLPELIPDREILEILAQSQDIRLERIISTGQTTPRGQWYDQSEFEWVILLQGFAEISYEDGSQVNLQAGDYLLIPPHQKHRVEFTSNNPPCIWLAIHYRQ</sequence>
<gene>
    <name evidence="2" type="ORF">EWV40_20260</name>
</gene>